<evidence type="ECO:0000313" key="5">
    <source>
        <dbReference type="Proteomes" id="UP000634660"/>
    </source>
</evidence>
<comment type="similarity">
    <text evidence="1">Belongs to the Nudix hydrolase family.</text>
</comment>
<dbReference type="PANTHER" id="PTHR43736:SF1">
    <property type="entry name" value="DIHYDRONEOPTERIN TRIPHOSPHATE DIPHOSPHATASE"/>
    <property type="match status" value="1"/>
</dbReference>
<dbReference type="PRINTS" id="PR00502">
    <property type="entry name" value="NUDIXFAMILY"/>
</dbReference>
<dbReference type="InterPro" id="IPR020476">
    <property type="entry name" value="Nudix_hydrolase"/>
</dbReference>
<dbReference type="InterPro" id="IPR000086">
    <property type="entry name" value="NUDIX_hydrolase_dom"/>
</dbReference>
<comment type="caution">
    <text evidence="4">The sequence shown here is derived from an EMBL/GenBank/DDBJ whole genome shotgun (WGS) entry which is preliminary data.</text>
</comment>
<feature type="domain" description="Nudix hydrolase" evidence="3">
    <location>
        <begin position="8"/>
        <end position="139"/>
    </location>
</feature>
<protein>
    <submittedName>
        <fullName evidence="4">DNA hydrolase</fullName>
    </submittedName>
</protein>
<dbReference type="Pfam" id="PF00293">
    <property type="entry name" value="NUDIX"/>
    <property type="match status" value="1"/>
</dbReference>
<dbReference type="Proteomes" id="UP000634660">
    <property type="component" value="Unassembled WGS sequence"/>
</dbReference>
<sequence length="140" mass="15343">MHMPETESIRYTADVVALTPGGNVLLIERGWPPFEGVWALPGGHLDEAEAPQVAGARELAEETGLHVNVGDLHRIGVWDQPGRDPRGRYTTFAYMVIVPDDTPITAGDDARNARWWPLNALPELAFDHADIINAALSRTP</sequence>
<dbReference type="GO" id="GO:0016787">
    <property type="term" value="F:hydrolase activity"/>
    <property type="evidence" value="ECO:0007669"/>
    <property type="project" value="UniProtKB-KW"/>
</dbReference>
<evidence type="ECO:0000313" key="4">
    <source>
        <dbReference type="EMBL" id="GGZ96986.1"/>
    </source>
</evidence>
<dbReference type="PROSITE" id="PS51462">
    <property type="entry name" value="NUDIX"/>
    <property type="match status" value="1"/>
</dbReference>
<dbReference type="SUPFAM" id="SSF55811">
    <property type="entry name" value="Nudix"/>
    <property type="match status" value="1"/>
</dbReference>
<keyword evidence="2 4" id="KW-0378">Hydrolase</keyword>
<dbReference type="Gene3D" id="3.90.79.10">
    <property type="entry name" value="Nucleoside Triphosphate Pyrophosphohydrolase"/>
    <property type="match status" value="1"/>
</dbReference>
<dbReference type="CDD" id="cd18873">
    <property type="entry name" value="NUDIX_NadM_like"/>
    <property type="match status" value="1"/>
</dbReference>
<organism evidence="4 5">
    <name type="scientific">Streptomyces subrutilus</name>
    <dbReference type="NCBI Taxonomy" id="36818"/>
    <lineage>
        <taxon>Bacteria</taxon>
        <taxon>Bacillati</taxon>
        <taxon>Actinomycetota</taxon>
        <taxon>Actinomycetes</taxon>
        <taxon>Kitasatosporales</taxon>
        <taxon>Streptomycetaceae</taxon>
        <taxon>Streptomyces</taxon>
    </lineage>
</organism>
<dbReference type="EMBL" id="BMVX01000043">
    <property type="protein sequence ID" value="GGZ96986.1"/>
    <property type="molecule type" value="Genomic_DNA"/>
</dbReference>
<reference evidence="4" key="2">
    <citation type="submission" date="2020-09" db="EMBL/GenBank/DDBJ databases">
        <authorList>
            <person name="Sun Q."/>
            <person name="Ohkuma M."/>
        </authorList>
    </citation>
    <scope>NUCLEOTIDE SEQUENCE</scope>
    <source>
        <strain evidence="4">JCM 4834</strain>
    </source>
</reference>
<evidence type="ECO:0000256" key="2">
    <source>
        <dbReference type="ARBA" id="ARBA00022801"/>
    </source>
</evidence>
<evidence type="ECO:0000256" key="1">
    <source>
        <dbReference type="ARBA" id="ARBA00005582"/>
    </source>
</evidence>
<gene>
    <name evidence="4" type="ORF">GCM10010371_66150</name>
</gene>
<evidence type="ECO:0000259" key="3">
    <source>
        <dbReference type="PROSITE" id="PS51462"/>
    </source>
</evidence>
<accession>A0A918REL2</accession>
<dbReference type="InterPro" id="IPR015797">
    <property type="entry name" value="NUDIX_hydrolase-like_dom_sf"/>
</dbReference>
<reference evidence="4" key="1">
    <citation type="journal article" date="2014" name="Int. J. Syst. Evol. Microbiol.">
        <title>Complete genome sequence of Corynebacterium casei LMG S-19264T (=DSM 44701T), isolated from a smear-ripened cheese.</title>
        <authorList>
            <consortium name="US DOE Joint Genome Institute (JGI-PGF)"/>
            <person name="Walter F."/>
            <person name="Albersmeier A."/>
            <person name="Kalinowski J."/>
            <person name="Ruckert C."/>
        </authorList>
    </citation>
    <scope>NUCLEOTIDE SEQUENCE</scope>
    <source>
        <strain evidence="4">JCM 4834</strain>
    </source>
</reference>
<proteinExistence type="inferred from homology"/>
<dbReference type="PANTHER" id="PTHR43736">
    <property type="entry name" value="ADP-RIBOSE PYROPHOSPHATASE"/>
    <property type="match status" value="1"/>
</dbReference>
<dbReference type="AlphaFoldDB" id="A0A918REL2"/>
<name>A0A918REL2_9ACTN</name>